<organism evidence="2">
    <name type="scientific">Notodromas monacha</name>
    <dbReference type="NCBI Taxonomy" id="399045"/>
    <lineage>
        <taxon>Eukaryota</taxon>
        <taxon>Metazoa</taxon>
        <taxon>Ecdysozoa</taxon>
        <taxon>Arthropoda</taxon>
        <taxon>Crustacea</taxon>
        <taxon>Oligostraca</taxon>
        <taxon>Ostracoda</taxon>
        <taxon>Podocopa</taxon>
        <taxon>Podocopida</taxon>
        <taxon>Cypridocopina</taxon>
        <taxon>Cypridoidea</taxon>
        <taxon>Cyprididae</taxon>
        <taxon>Notodromas</taxon>
    </lineage>
</organism>
<dbReference type="Proteomes" id="UP000678499">
    <property type="component" value="Unassembled WGS sequence"/>
</dbReference>
<dbReference type="InterPro" id="IPR037213">
    <property type="entry name" value="Run_dom_sf"/>
</dbReference>
<dbReference type="Gene3D" id="1.20.58.900">
    <property type="match status" value="1"/>
</dbReference>
<keyword evidence="3" id="KW-1185">Reference proteome</keyword>
<proteinExistence type="predicted"/>
<evidence type="ECO:0000313" key="2">
    <source>
        <dbReference type="EMBL" id="CAD7273276.1"/>
    </source>
</evidence>
<gene>
    <name evidence="2" type="ORF">NMOB1V02_LOCUS1173</name>
</gene>
<dbReference type="Pfam" id="PF02759">
    <property type="entry name" value="RUN"/>
    <property type="match status" value="1"/>
</dbReference>
<dbReference type="InterPro" id="IPR047343">
    <property type="entry name" value="RUSC1_2"/>
</dbReference>
<dbReference type="EMBL" id="OA882150">
    <property type="protein sequence ID" value="CAD7273276.1"/>
    <property type="molecule type" value="Genomic_DNA"/>
</dbReference>
<dbReference type="InterPro" id="IPR004012">
    <property type="entry name" value="Run_dom"/>
</dbReference>
<name>A0A7R9G8M4_9CRUS</name>
<accession>A0A7R9G8M4</accession>
<reference evidence="2" key="1">
    <citation type="submission" date="2020-11" db="EMBL/GenBank/DDBJ databases">
        <authorList>
            <person name="Tran Van P."/>
        </authorList>
    </citation>
    <scope>NUCLEOTIDE SEQUENCE</scope>
</reference>
<evidence type="ECO:0000313" key="3">
    <source>
        <dbReference type="Proteomes" id="UP000678499"/>
    </source>
</evidence>
<evidence type="ECO:0000259" key="1">
    <source>
        <dbReference type="Pfam" id="PF02759"/>
    </source>
</evidence>
<sequence>MACEENQEPWEADFSNEESFRQCVDNLLDCGDGALDNRHSSMSNESLPLERMAPLGASATDTEDFPDCVESIFEEKADQLLKESRLQVLEEEQEQLISSLVQLTTHFAQVQFRLQQITEAPDNLKQDLLKELEEFASRGIPDVRGLLKDTIRENLVMKEKSLKAMQRLLDFLHIFAAGQFGCAADPFRKNILKQTAAGNHWGDKRAALQLSIEKLSKYAERCKRRAAETAGYNSDADEALTTLNSELLVSAVRKSFAPALRDLMHHGLMKHFTPSTALVPWTGCFSRRSIKVQPQVLHAWDLLLAYYDIKRGPSYNATPQRKLSESFGLDIVGGKAVTTKQTLLSAIGKVIASHTPLKRSPDAHFKAFICEALKKLACNSRKFYVLVGFEDALRAMEKLQGYDFDLPVDFAIQQLRNIKDAF</sequence>
<dbReference type="AlphaFoldDB" id="A0A7R9G8M4"/>
<feature type="domain" description="RUN" evidence="1">
    <location>
        <begin position="255"/>
        <end position="374"/>
    </location>
</feature>
<protein>
    <recommendedName>
        <fullName evidence="1">RUN domain-containing protein</fullName>
    </recommendedName>
</protein>
<dbReference type="PANTHER" id="PTHR15591:SF19">
    <property type="entry name" value="RUN DOMAIN-CONTAINING PROTEIN 1 ISOFORM X1"/>
    <property type="match status" value="1"/>
</dbReference>
<dbReference type="EMBL" id="CAJPEX010000113">
    <property type="protein sequence ID" value="CAG0913428.1"/>
    <property type="molecule type" value="Genomic_DNA"/>
</dbReference>
<dbReference type="CDD" id="cd17683">
    <property type="entry name" value="RUN_RUNDC1"/>
    <property type="match status" value="1"/>
</dbReference>
<dbReference type="OrthoDB" id="10068328at2759"/>
<dbReference type="PANTHER" id="PTHR15591">
    <property type="entry name" value="RUN AND SH3 DOMAIN CONTAINING"/>
    <property type="match status" value="1"/>
</dbReference>